<dbReference type="GO" id="GO:0006085">
    <property type="term" value="P:acetyl-CoA biosynthetic process"/>
    <property type="evidence" value="ECO:0007669"/>
    <property type="project" value="TreeGrafter"/>
</dbReference>
<dbReference type="Gene3D" id="3.40.50.12780">
    <property type="entry name" value="N-terminal domain of ligase-like"/>
    <property type="match status" value="1"/>
</dbReference>
<evidence type="ECO:0000313" key="3">
    <source>
        <dbReference type="EMBL" id="TKI88873.1"/>
    </source>
</evidence>
<sequence>EGVPDFPEADRLWETVDKYEITHLGISPTLIRALMAKGDEYVNKHSLKSLEVFASTGEPWNPDPWMWLFETV</sequence>
<feature type="non-terminal residue" evidence="3">
    <location>
        <position position="72"/>
    </location>
</feature>
<dbReference type="Pfam" id="PF00501">
    <property type="entry name" value="AMP-binding"/>
    <property type="match status" value="1"/>
</dbReference>
<gene>
    <name evidence="3" type="ORF">FC695_36890</name>
</gene>
<keyword evidence="1" id="KW-0007">Acetylation</keyword>
<dbReference type="SUPFAM" id="SSF56801">
    <property type="entry name" value="Acetyl-CoA synthetase-like"/>
    <property type="match status" value="1"/>
</dbReference>
<organism evidence="3 4">
    <name type="scientific">Bacillus cereus</name>
    <dbReference type="NCBI Taxonomy" id="1396"/>
    <lineage>
        <taxon>Bacteria</taxon>
        <taxon>Bacillati</taxon>
        <taxon>Bacillota</taxon>
        <taxon>Bacilli</taxon>
        <taxon>Bacillales</taxon>
        <taxon>Bacillaceae</taxon>
        <taxon>Bacillus</taxon>
        <taxon>Bacillus cereus group</taxon>
    </lineage>
</organism>
<feature type="domain" description="AMP-dependent synthetase/ligase" evidence="2">
    <location>
        <begin position="6"/>
        <end position="70"/>
    </location>
</feature>
<dbReference type="EMBL" id="SZOH01003870">
    <property type="protein sequence ID" value="TKI88873.1"/>
    <property type="molecule type" value="Genomic_DNA"/>
</dbReference>
<reference evidence="3 4" key="1">
    <citation type="journal article" date="2019" name="Environ. Microbiol.">
        <title>An active ?-lactamase is a part of an orchestrated cell wall stress resistance network of Bacillus subtilis and related rhizosphere species.</title>
        <authorList>
            <person name="Bucher T."/>
            <person name="Keren-Paz A."/>
            <person name="Hausser J."/>
            <person name="Olender T."/>
            <person name="Cytryn E."/>
            <person name="Kolodkin-Gal I."/>
        </authorList>
    </citation>
    <scope>NUCLEOTIDE SEQUENCE [LARGE SCALE GENOMIC DNA]</scope>
    <source>
        <strain evidence="3 4">I32</strain>
    </source>
</reference>
<protein>
    <submittedName>
        <fullName evidence="3">AMP-dependent synthetase</fullName>
    </submittedName>
</protein>
<evidence type="ECO:0000256" key="1">
    <source>
        <dbReference type="ARBA" id="ARBA00022990"/>
    </source>
</evidence>
<name>A0A9X9A112_BACCE</name>
<dbReference type="AlphaFoldDB" id="A0A9X9A112"/>
<dbReference type="InterPro" id="IPR000873">
    <property type="entry name" value="AMP-dep_synth/lig_dom"/>
</dbReference>
<proteinExistence type="predicted"/>
<evidence type="ECO:0000259" key="2">
    <source>
        <dbReference type="Pfam" id="PF00501"/>
    </source>
</evidence>
<comment type="caution">
    <text evidence="3">The sequence shown here is derived from an EMBL/GenBank/DDBJ whole genome shotgun (WGS) entry which is preliminary data.</text>
</comment>
<dbReference type="InterPro" id="IPR042099">
    <property type="entry name" value="ANL_N_sf"/>
</dbReference>
<evidence type="ECO:0000313" key="4">
    <source>
        <dbReference type="Proteomes" id="UP000308444"/>
    </source>
</evidence>
<feature type="non-terminal residue" evidence="3">
    <location>
        <position position="1"/>
    </location>
</feature>
<dbReference type="Proteomes" id="UP000308444">
    <property type="component" value="Unassembled WGS sequence"/>
</dbReference>
<dbReference type="PANTHER" id="PTHR24095">
    <property type="entry name" value="ACETYL-COENZYME A SYNTHETASE"/>
    <property type="match status" value="1"/>
</dbReference>
<accession>A0A9X9A112</accession>
<dbReference type="GO" id="GO:0003987">
    <property type="term" value="F:acetate-CoA ligase activity"/>
    <property type="evidence" value="ECO:0007669"/>
    <property type="project" value="TreeGrafter"/>
</dbReference>
<dbReference type="PANTHER" id="PTHR24095:SF14">
    <property type="entry name" value="ACETYL-COENZYME A SYNTHETASE 1"/>
    <property type="match status" value="1"/>
</dbReference>